<dbReference type="Proteomes" id="UP000269019">
    <property type="component" value="Chromosome"/>
</dbReference>
<dbReference type="CDD" id="cd05213">
    <property type="entry name" value="NAD_bind_Glutamyl_tRNA_reduct"/>
    <property type="match status" value="1"/>
</dbReference>
<organism evidence="18 19">
    <name type="scientific">Corynebacterium choanae</name>
    <dbReference type="NCBI Taxonomy" id="1862358"/>
    <lineage>
        <taxon>Bacteria</taxon>
        <taxon>Bacillati</taxon>
        <taxon>Actinomycetota</taxon>
        <taxon>Actinomycetes</taxon>
        <taxon>Mycobacteriales</taxon>
        <taxon>Corynebacteriaceae</taxon>
        <taxon>Corynebacterium</taxon>
    </lineage>
</organism>
<dbReference type="Gene3D" id="3.30.460.30">
    <property type="entry name" value="Glutamyl-tRNA reductase, N-terminal domain"/>
    <property type="match status" value="1"/>
</dbReference>
<dbReference type="KEGG" id="ccho:CCHOA_10510"/>
<dbReference type="SUPFAM" id="SSF51735">
    <property type="entry name" value="NAD(P)-binding Rossmann-fold domains"/>
    <property type="match status" value="1"/>
</dbReference>
<feature type="domain" description="Glutamyl-tRNA reductase N-terminal" evidence="17">
    <location>
        <begin position="6"/>
        <end position="156"/>
    </location>
</feature>
<feature type="domain" description="Tetrapyrrole biosynthesis glutamyl-tRNA reductase dimerisation" evidence="15">
    <location>
        <begin position="327"/>
        <end position="426"/>
    </location>
</feature>
<keyword evidence="5 8" id="KW-0560">Oxidoreductase</keyword>
<protein>
    <recommendedName>
        <fullName evidence="3 8">Glutamyl-tRNA reductase</fullName>
        <shortName evidence="8">GluTR</shortName>
        <ecNumber evidence="3 8">1.2.1.70</ecNumber>
    </recommendedName>
</protein>
<keyword evidence="6 8" id="KW-0627">Porphyrin biosynthesis</keyword>
<dbReference type="Gene3D" id="3.40.50.720">
    <property type="entry name" value="NAD(P)-binding Rossmann-like Domain"/>
    <property type="match status" value="1"/>
</dbReference>
<dbReference type="UniPathway" id="UPA00251">
    <property type="reaction ID" value="UER00316"/>
</dbReference>
<gene>
    <name evidence="8 18" type="primary">hemA</name>
    <name evidence="18" type="ORF">CCHOA_10510</name>
</gene>
<name>A0A3G6J8N9_9CORY</name>
<evidence type="ECO:0000256" key="4">
    <source>
        <dbReference type="ARBA" id="ARBA00022857"/>
    </source>
</evidence>
<evidence type="ECO:0000313" key="19">
    <source>
        <dbReference type="Proteomes" id="UP000269019"/>
    </source>
</evidence>
<dbReference type="Pfam" id="PF00745">
    <property type="entry name" value="GlutR_dimer"/>
    <property type="match status" value="1"/>
</dbReference>
<comment type="similarity">
    <text evidence="2 8 13">Belongs to the glutamyl-tRNA reductase family.</text>
</comment>
<dbReference type="Pfam" id="PF05201">
    <property type="entry name" value="GlutR_N"/>
    <property type="match status" value="1"/>
</dbReference>
<dbReference type="OrthoDB" id="110209at2"/>
<evidence type="ECO:0000256" key="1">
    <source>
        <dbReference type="ARBA" id="ARBA00005059"/>
    </source>
</evidence>
<accession>A0A3G6J8N9</accession>
<dbReference type="GO" id="GO:0050661">
    <property type="term" value="F:NADP binding"/>
    <property type="evidence" value="ECO:0007669"/>
    <property type="project" value="InterPro"/>
</dbReference>
<dbReference type="SUPFAM" id="SSF69075">
    <property type="entry name" value="Glutamyl tRNA-reductase dimerization domain"/>
    <property type="match status" value="1"/>
</dbReference>
<dbReference type="InterPro" id="IPR036453">
    <property type="entry name" value="GluRdtase_dimer_dom_sf"/>
</dbReference>
<dbReference type="InterPro" id="IPR006151">
    <property type="entry name" value="Shikm_DH/Glu-tRNA_Rdtase"/>
</dbReference>
<feature type="site" description="Important for activity" evidence="8 12">
    <location>
        <position position="99"/>
    </location>
</feature>
<dbReference type="InterPro" id="IPR000343">
    <property type="entry name" value="4pyrrol_synth_GluRdtase"/>
</dbReference>
<evidence type="ECO:0000256" key="11">
    <source>
        <dbReference type="PIRSR" id="PIRSR000445-3"/>
    </source>
</evidence>
<evidence type="ECO:0000256" key="7">
    <source>
        <dbReference type="ARBA" id="ARBA00047464"/>
    </source>
</evidence>
<dbReference type="PANTHER" id="PTHR43013:SF1">
    <property type="entry name" value="GLUTAMYL-TRNA REDUCTASE"/>
    <property type="match status" value="1"/>
</dbReference>
<comment type="catalytic activity">
    <reaction evidence="7 8 13">
        <text>(S)-4-amino-5-oxopentanoate + tRNA(Glu) + NADP(+) = L-glutamyl-tRNA(Glu) + NADPH + H(+)</text>
        <dbReference type="Rhea" id="RHEA:12344"/>
        <dbReference type="Rhea" id="RHEA-COMP:9663"/>
        <dbReference type="Rhea" id="RHEA-COMP:9680"/>
        <dbReference type="ChEBI" id="CHEBI:15378"/>
        <dbReference type="ChEBI" id="CHEBI:57501"/>
        <dbReference type="ChEBI" id="CHEBI:57783"/>
        <dbReference type="ChEBI" id="CHEBI:58349"/>
        <dbReference type="ChEBI" id="CHEBI:78442"/>
        <dbReference type="ChEBI" id="CHEBI:78520"/>
        <dbReference type="EC" id="1.2.1.70"/>
    </reaction>
</comment>
<dbReference type="AlphaFoldDB" id="A0A3G6J8N9"/>
<dbReference type="GO" id="GO:0008883">
    <property type="term" value="F:glutamyl-tRNA reductase activity"/>
    <property type="evidence" value="ECO:0007669"/>
    <property type="project" value="UniProtKB-UniRule"/>
</dbReference>
<dbReference type="InterPro" id="IPR036291">
    <property type="entry name" value="NAD(P)-bd_dom_sf"/>
</dbReference>
<evidence type="ECO:0000256" key="9">
    <source>
        <dbReference type="PIRSR" id="PIRSR000445-1"/>
    </source>
</evidence>
<evidence type="ECO:0000256" key="3">
    <source>
        <dbReference type="ARBA" id="ARBA00012970"/>
    </source>
</evidence>
<evidence type="ECO:0000259" key="17">
    <source>
        <dbReference type="Pfam" id="PF05201"/>
    </source>
</evidence>
<comment type="pathway">
    <text evidence="1 8 13">Porphyrin-containing compound metabolism; protoporphyrin-IX biosynthesis; 5-aminolevulinate from L-glutamyl-tRNA(Glu): step 1/2.</text>
</comment>
<feature type="binding site" evidence="8 10">
    <location>
        <begin position="49"/>
        <end position="52"/>
    </location>
    <ligand>
        <name>substrate</name>
    </ligand>
</feature>
<dbReference type="EC" id="1.2.1.70" evidence="3 8"/>
<feature type="active site" description="Nucleophile" evidence="8 9">
    <location>
        <position position="50"/>
    </location>
</feature>
<dbReference type="InterPro" id="IPR015896">
    <property type="entry name" value="4pyrrol_synth_GluRdtase_dimer"/>
</dbReference>
<dbReference type="GO" id="GO:0019353">
    <property type="term" value="P:protoporphyrinogen IX biosynthetic process from glutamate"/>
    <property type="evidence" value="ECO:0007669"/>
    <property type="project" value="TreeGrafter"/>
</dbReference>
<evidence type="ECO:0000256" key="13">
    <source>
        <dbReference type="RuleBase" id="RU000584"/>
    </source>
</evidence>
<dbReference type="PANTHER" id="PTHR43013">
    <property type="entry name" value="GLUTAMYL-TRNA REDUCTASE"/>
    <property type="match status" value="1"/>
</dbReference>
<evidence type="ECO:0000256" key="5">
    <source>
        <dbReference type="ARBA" id="ARBA00023002"/>
    </source>
</evidence>
<keyword evidence="19" id="KW-1185">Reference proteome</keyword>
<feature type="binding site" evidence="8 10">
    <location>
        <position position="120"/>
    </location>
    <ligand>
        <name>substrate</name>
    </ligand>
</feature>
<reference evidence="18 19" key="1">
    <citation type="submission" date="2018-11" db="EMBL/GenBank/DDBJ databases">
        <authorList>
            <person name="Kleinhagauer T."/>
            <person name="Glaeser S.P."/>
            <person name="Spergser J."/>
            <person name="Ruckert C."/>
            <person name="Kaempfer P."/>
            <person name="Busse H.-J."/>
        </authorList>
    </citation>
    <scope>NUCLEOTIDE SEQUENCE [LARGE SCALE GENOMIC DNA]</scope>
    <source>
        <strain evidence="18 19">200CH</strain>
    </source>
</reference>
<evidence type="ECO:0000256" key="6">
    <source>
        <dbReference type="ARBA" id="ARBA00023244"/>
    </source>
</evidence>
<keyword evidence="4 8" id="KW-0521">NADP</keyword>
<dbReference type="InterPro" id="IPR036343">
    <property type="entry name" value="GluRdtase_N_sf"/>
</dbReference>
<sequence>MSVLIVGMSHHSAPVTLLEQAVFSETQRGEVARLIAAQPSVSEAMVISTCNRMEVYAVTNAFHAGVTDVVEVLVSVTGIAANLLRQHLYVRYAEAAAEHLFAVTAGMDSLVPGEQQIIGQVRSAYAQAHELGTAGQSLHLLAQSALHAGKRVHSETGIDESGPSMVSVAFAEALRLLDVDTAAAHPLAGKTVMILGAGAMATLAATHVGRLGAKSLIVSNRTKQRADVLAQRSREAGLPTIVLPWDSREEAYNDIDVLVSACGAGMFTVTQQALRNQRSTSTPLVAVDLSMPRDIDETIEQLPGVRVVNIAYLRAVRSDSSRAAERKALAIVGEELGLYASAQRVRDVVPAVSALRRHAAAVVAEELARLDKKSPDLSEAQHVEVERTVRRVVDKLLHQPTVRVKELAAHSGTVSYRSALQELFGLEENDHRTRSGSAVVKIPPEQVLVGGRIARGEQISVAEAVAAAEAVQLTTSVNPGDIGNQHRHTMTAHRIAK</sequence>
<evidence type="ECO:0000313" key="18">
    <source>
        <dbReference type="EMBL" id="AZA14481.1"/>
    </source>
</evidence>
<comment type="domain">
    <text evidence="8">Possesses an unusual extended V-shaped dimeric structure with each monomer consisting of three distinct domains arranged along a curved 'spinal' alpha-helix. The N-terminal catalytic domain specifically recognizes the glutamate moiety of the substrate. The second domain is the NADPH-binding domain, and the third C-terminal domain is responsible for dimerization.</text>
</comment>
<dbReference type="NCBIfam" id="NF000744">
    <property type="entry name" value="PRK00045.1-3"/>
    <property type="match status" value="1"/>
</dbReference>
<evidence type="ECO:0000256" key="10">
    <source>
        <dbReference type="PIRSR" id="PIRSR000445-2"/>
    </source>
</evidence>
<feature type="region of interest" description="Disordered" evidence="14">
    <location>
        <begin position="478"/>
        <end position="497"/>
    </location>
</feature>
<evidence type="ECO:0000256" key="12">
    <source>
        <dbReference type="PIRSR" id="PIRSR000445-4"/>
    </source>
</evidence>
<feature type="binding site" evidence="8 10">
    <location>
        <position position="109"/>
    </location>
    <ligand>
        <name>substrate</name>
    </ligand>
</feature>
<dbReference type="HAMAP" id="MF_00087">
    <property type="entry name" value="Glu_tRNA_reductase"/>
    <property type="match status" value="1"/>
</dbReference>
<dbReference type="InterPro" id="IPR015895">
    <property type="entry name" value="4pyrrol_synth_GluRdtase_N"/>
</dbReference>
<feature type="compositionally biased region" description="Basic residues" evidence="14">
    <location>
        <begin position="485"/>
        <end position="497"/>
    </location>
</feature>
<evidence type="ECO:0000259" key="16">
    <source>
        <dbReference type="Pfam" id="PF01488"/>
    </source>
</evidence>
<feature type="domain" description="Quinate/shikimate 5-dehydrogenase/glutamyl-tRNA reductase" evidence="16">
    <location>
        <begin position="186"/>
        <end position="315"/>
    </location>
</feature>
<feature type="binding site" evidence="8 11">
    <location>
        <begin position="196"/>
        <end position="201"/>
    </location>
    <ligand>
        <name>NADP(+)</name>
        <dbReference type="ChEBI" id="CHEBI:58349"/>
    </ligand>
</feature>
<evidence type="ECO:0000256" key="8">
    <source>
        <dbReference type="HAMAP-Rule" id="MF_00087"/>
    </source>
</evidence>
<dbReference type="NCBIfam" id="TIGR01035">
    <property type="entry name" value="hemA"/>
    <property type="match status" value="1"/>
</dbReference>
<feature type="binding site" evidence="8 10">
    <location>
        <begin position="114"/>
        <end position="116"/>
    </location>
    <ligand>
        <name>substrate</name>
    </ligand>
</feature>
<proteinExistence type="inferred from homology"/>
<comment type="function">
    <text evidence="8">Catalyzes the NADPH-dependent reduction of glutamyl-tRNA(Glu) to glutamate 1-semialdehyde (GSA).</text>
</comment>
<evidence type="ECO:0000256" key="14">
    <source>
        <dbReference type="SAM" id="MobiDB-lite"/>
    </source>
</evidence>
<dbReference type="FunFam" id="3.30.460.30:FF:000001">
    <property type="entry name" value="Glutamyl-tRNA reductase"/>
    <property type="match status" value="1"/>
</dbReference>
<dbReference type="Pfam" id="PF01488">
    <property type="entry name" value="Shikimate_DH"/>
    <property type="match status" value="1"/>
</dbReference>
<comment type="miscellaneous">
    <text evidence="8">During catalysis, the active site Cys acts as a nucleophile attacking the alpha-carbonyl group of tRNA-bound glutamate with the formation of a thioester intermediate between enzyme and glutamate, and the concomitant release of tRNA(Glu). The thioester intermediate is finally reduced by direct hydride transfer from NADPH, to form the product GSA.</text>
</comment>
<evidence type="ECO:0000256" key="2">
    <source>
        <dbReference type="ARBA" id="ARBA00005916"/>
    </source>
</evidence>
<dbReference type="RefSeq" id="WP_123929889.1">
    <property type="nucleotide sequence ID" value="NZ_CP033896.1"/>
</dbReference>
<dbReference type="SUPFAM" id="SSF69742">
    <property type="entry name" value="Glutamyl tRNA-reductase catalytic, N-terminal domain"/>
    <property type="match status" value="1"/>
</dbReference>
<dbReference type="EMBL" id="CP033896">
    <property type="protein sequence ID" value="AZA14481.1"/>
    <property type="molecule type" value="Genomic_DNA"/>
</dbReference>
<comment type="subunit">
    <text evidence="8">Homodimer.</text>
</comment>
<evidence type="ECO:0000259" key="15">
    <source>
        <dbReference type="Pfam" id="PF00745"/>
    </source>
</evidence>
<dbReference type="PIRSF" id="PIRSF000445">
    <property type="entry name" value="4pyrrol_synth_GluRdtase"/>
    <property type="match status" value="1"/>
</dbReference>